<evidence type="ECO:0000256" key="1">
    <source>
        <dbReference type="SAM" id="Coils"/>
    </source>
</evidence>
<evidence type="ECO:0000313" key="3">
    <source>
        <dbReference type="Proteomes" id="UP000250043"/>
    </source>
</evidence>
<protein>
    <submittedName>
        <fullName evidence="2">Uncharacterized protein</fullName>
    </submittedName>
</protein>
<dbReference type="EMBL" id="KV722617">
    <property type="protein sequence ID" value="OCH84981.1"/>
    <property type="molecule type" value="Genomic_DNA"/>
</dbReference>
<reference evidence="2 3" key="1">
    <citation type="submission" date="2016-07" db="EMBL/GenBank/DDBJ databases">
        <title>Draft genome of the white-rot fungus Obba rivulosa 3A-2.</title>
        <authorList>
            <consortium name="DOE Joint Genome Institute"/>
            <person name="Miettinen O."/>
            <person name="Riley R."/>
            <person name="Acob R."/>
            <person name="Barry K."/>
            <person name="Cullen D."/>
            <person name="De Vries R."/>
            <person name="Hainaut M."/>
            <person name="Hatakka A."/>
            <person name="Henrissat B."/>
            <person name="Hilden K."/>
            <person name="Kuo R."/>
            <person name="Labutti K."/>
            <person name="Lipzen A."/>
            <person name="Makela M.R."/>
            <person name="Sandor L."/>
            <person name="Spatafora J.W."/>
            <person name="Grigoriev I.V."/>
            <person name="Hibbett D.S."/>
        </authorList>
    </citation>
    <scope>NUCLEOTIDE SEQUENCE [LARGE SCALE GENOMIC DNA]</scope>
    <source>
        <strain evidence="2 3">3A-2</strain>
    </source>
</reference>
<evidence type="ECO:0000313" key="2">
    <source>
        <dbReference type="EMBL" id="OCH84981.1"/>
    </source>
</evidence>
<sequence>MSTNITDPAEDSHLELLSGALRTIDPETLTYEVDDLNAEFTEDEIDTFVKVVAKTRPDTLAAEIYLDFCAQKDLIHLITSISQVRDVEMNFTLAPNRCHVVPWIIQALEAVPETSKIENFAVALELEADDASHDVEEEEETLRGINVESLVRAMAGRVKTLREVSLYIPKLSNSSWKIHQSDDVSKGGLVVEQSDWQDLSEHD</sequence>
<organism evidence="2 3">
    <name type="scientific">Obba rivulosa</name>
    <dbReference type="NCBI Taxonomy" id="1052685"/>
    <lineage>
        <taxon>Eukaryota</taxon>
        <taxon>Fungi</taxon>
        <taxon>Dikarya</taxon>
        <taxon>Basidiomycota</taxon>
        <taxon>Agaricomycotina</taxon>
        <taxon>Agaricomycetes</taxon>
        <taxon>Polyporales</taxon>
        <taxon>Gelatoporiaceae</taxon>
        <taxon>Obba</taxon>
    </lineage>
</organism>
<keyword evidence="1" id="KW-0175">Coiled coil</keyword>
<dbReference type="OrthoDB" id="10409196at2759"/>
<keyword evidence="3" id="KW-1185">Reference proteome</keyword>
<gene>
    <name evidence="2" type="ORF">OBBRIDRAFT_839308</name>
</gene>
<proteinExistence type="predicted"/>
<accession>A0A8E2AIB1</accession>
<name>A0A8E2AIB1_9APHY</name>
<dbReference type="Proteomes" id="UP000250043">
    <property type="component" value="Unassembled WGS sequence"/>
</dbReference>
<feature type="coiled-coil region" evidence="1">
    <location>
        <begin position="121"/>
        <end position="148"/>
    </location>
</feature>
<dbReference type="AlphaFoldDB" id="A0A8E2AIB1"/>